<evidence type="ECO:0000256" key="1">
    <source>
        <dbReference type="ARBA" id="ARBA00023015"/>
    </source>
</evidence>
<dbReference type="Pfam" id="PF07702">
    <property type="entry name" value="UTRA"/>
    <property type="match status" value="1"/>
</dbReference>
<accession>A0AA94XRE6</accession>
<gene>
    <name evidence="5" type="ORF">NUH22_14550</name>
</gene>
<proteinExistence type="predicted"/>
<dbReference type="InterPro" id="IPR028978">
    <property type="entry name" value="Chorismate_lyase_/UTRA_dom_sf"/>
</dbReference>
<evidence type="ECO:0000256" key="2">
    <source>
        <dbReference type="ARBA" id="ARBA00023125"/>
    </source>
</evidence>
<dbReference type="GO" id="GO:0003677">
    <property type="term" value="F:DNA binding"/>
    <property type="evidence" value="ECO:0007669"/>
    <property type="project" value="UniProtKB-KW"/>
</dbReference>
<dbReference type="GO" id="GO:0003700">
    <property type="term" value="F:DNA-binding transcription factor activity"/>
    <property type="evidence" value="ECO:0007669"/>
    <property type="project" value="InterPro"/>
</dbReference>
<dbReference type="InterPro" id="IPR011663">
    <property type="entry name" value="UTRA"/>
</dbReference>
<reference evidence="5" key="1">
    <citation type="journal article" date="2022" name="Pest Manag. Sci.">
        <title>Glutamicibacter halophytocola-mediated host fitness of potato tuber moth on Solanaceae crops.</title>
        <authorList>
            <person name="Wang W."/>
            <person name="Xiao G."/>
            <person name="Du G."/>
            <person name="Chang L."/>
            <person name="Yang Y."/>
            <person name="Ye J."/>
            <person name="Chen B."/>
        </authorList>
    </citation>
    <scope>NUCLEOTIDE SEQUENCE</scope>
    <source>
        <strain evidence="5">S2</strain>
    </source>
</reference>
<dbReference type="SUPFAM" id="SSF46785">
    <property type="entry name" value="Winged helix' DNA-binding domain"/>
    <property type="match status" value="1"/>
</dbReference>
<keyword evidence="2" id="KW-0238">DNA-binding</keyword>
<protein>
    <submittedName>
        <fullName evidence="5">GntR family transcriptional regulator</fullName>
    </submittedName>
</protein>
<dbReference type="InterPro" id="IPR036390">
    <property type="entry name" value="WH_DNA-bd_sf"/>
</dbReference>
<evidence type="ECO:0000256" key="3">
    <source>
        <dbReference type="ARBA" id="ARBA00023163"/>
    </source>
</evidence>
<dbReference type="Pfam" id="PF00392">
    <property type="entry name" value="GntR"/>
    <property type="match status" value="1"/>
</dbReference>
<evidence type="ECO:0000313" key="6">
    <source>
        <dbReference type="Proteomes" id="UP001060018"/>
    </source>
</evidence>
<organism evidence="5 6">
    <name type="scientific">Glutamicibacter halophytocola</name>
    <dbReference type="NCBI Taxonomy" id="1933880"/>
    <lineage>
        <taxon>Bacteria</taxon>
        <taxon>Bacillati</taxon>
        <taxon>Actinomycetota</taxon>
        <taxon>Actinomycetes</taxon>
        <taxon>Micrococcales</taxon>
        <taxon>Micrococcaceae</taxon>
        <taxon>Glutamicibacter</taxon>
    </lineage>
</organism>
<dbReference type="CDD" id="cd07377">
    <property type="entry name" value="WHTH_GntR"/>
    <property type="match status" value="1"/>
</dbReference>
<dbReference type="InterPro" id="IPR050679">
    <property type="entry name" value="Bact_HTH_transcr_reg"/>
</dbReference>
<dbReference type="RefSeq" id="WP_257745503.1">
    <property type="nucleotide sequence ID" value="NZ_CP102487.1"/>
</dbReference>
<sequence>MNFAPQESLLSRSSGQPLHAQIRDILHQHIVDQSLVAGTPLPTEEELQKNFGVSRSVVRQALAGLAEERLIHRQRGRGSVVAAAPVLRRHIQQAGGLDQQAAASGQRMATHIHSIQRCTPPREAAKALGVADAWQIERVRSLDSVAVAFMRTWVPYGAFSDFSADLLENASLLSVMRERGFEPVGGPRSVQAVASDRMLAGVLQASVGEPLLLLRGVTRDASGMGLEWFNVWHSPNTIFDVDAQVAPAPSMTAGRISRLRQLASELEAELSQIDVETGGQ</sequence>
<feature type="domain" description="HTH gntR-type" evidence="4">
    <location>
        <begin position="16"/>
        <end position="84"/>
    </location>
</feature>
<dbReference type="AlphaFoldDB" id="A0AA94XRE6"/>
<dbReference type="SMART" id="SM00866">
    <property type="entry name" value="UTRA"/>
    <property type="match status" value="1"/>
</dbReference>
<dbReference type="PANTHER" id="PTHR44846">
    <property type="entry name" value="MANNOSYL-D-GLYCERATE TRANSPORT/METABOLISM SYSTEM REPRESSOR MNGR-RELATED"/>
    <property type="match status" value="1"/>
</dbReference>
<dbReference type="PROSITE" id="PS50949">
    <property type="entry name" value="HTH_GNTR"/>
    <property type="match status" value="1"/>
</dbReference>
<keyword evidence="3" id="KW-0804">Transcription</keyword>
<dbReference type="Gene3D" id="3.40.1410.10">
    <property type="entry name" value="Chorismate lyase-like"/>
    <property type="match status" value="1"/>
</dbReference>
<dbReference type="Gene3D" id="1.10.10.10">
    <property type="entry name" value="Winged helix-like DNA-binding domain superfamily/Winged helix DNA-binding domain"/>
    <property type="match status" value="1"/>
</dbReference>
<dbReference type="InterPro" id="IPR036388">
    <property type="entry name" value="WH-like_DNA-bd_sf"/>
</dbReference>
<dbReference type="Proteomes" id="UP001060018">
    <property type="component" value="Chromosome"/>
</dbReference>
<dbReference type="InterPro" id="IPR000524">
    <property type="entry name" value="Tscrpt_reg_HTH_GntR"/>
</dbReference>
<dbReference type="GO" id="GO:0045892">
    <property type="term" value="P:negative regulation of DNA-templated transcription"/>
    <property type="evidence" value="ECO:0007669"/>
    <property type="project" value="TreeGrafter"/>
</dbReference>
<dbReference type="SMART" id="SM00345">
    <property type="entry name" value="HTH_GNTR"/>
    <property type="match status" value="1"/>
</dbReference>
<evidence type="ECO:0000259" key="4">
    <source>
        <dbReference type="PROSITE" id="PS50949"/>
    </source>
</evidence>
<dbReference type="EMBL" id="CP102487">
    <property type="protein sequence ID" value="UUX58503.1"/>
    <property type="molecule type" value="Genomic_DNA"/>
</dbReference>
<name>A0AA94XRE6_9MICC</name>
<keyword evidence="1" id="KW-0805">Transcription regulation</keyword>
<dbReference type="PANTHER" id="PTHR44846:SF1">
    <property type="entry name" value="MANNOSYL-D-GLYCERATE TRANSPORT_METABOLISM SYSTEM REPRESSOR MNGR-RELATED"/>
    <property type="match status" value="1"/>
</dbReference>
<dbReference type="PRINTS" id="PR00035">
    <property type="entry name" value="HTHGNTR"/>
</dbReference>
<evidence type="ECO:0000313" key="5">
    <source>
        <dbReference type="EMBL" id="UUX58503.1"/>
    </source>
</evidence>
<dbReference type="SUPFAM" id="SSF64288">
    <property type="entry name" value="Chorismate lyase-like"/>
    <property type="match status" value="1"/>
</dbReference>